<sequence length="195" mass="21587">MHDALKPAITRWAERILDTVDACMRENKPIDVDHLAEVLASAPTWQGCPHTEDVADAASASGYRRIALTDHATRGYDALLIVWPPGHATPIHDHDGLWGMEIMLDGVLEVEAFDLSLQEHPHLVSRGVSVIGIGDHLAFSQADYAHRCRNLSSNRAAVSLHIYGGALDTYRSYHSDDAERWTSKIHQTVREPALV</sequence>
<evidence type="ECO:0000313" key="7">
    <source>
        <dbReference type="Proteomes" id="UP001430149"/>
    </source>
</evidence>
<keyword evidence="2" id="KW-0479">Metal-binding</keyword>
<dbReference type="InterPro" id="IPR010300">
    <property type="entry name" value="CDO_1"/>
</dbReference>
<evidence type="ECO:0000256" key="5">
    <source>
        <dbReference type="ARBA" id="ARBA00023004"/>
    </source>
</evidence>
<comment type="similarity">
    <text evidence="1">Belongs to the cysteine dioxygenase family.</text>
</comment>
<evidence type="ECO:0000256" key="1">
    <source>
        <dbReference type="ARBA" id="ARBA00006622"/>
    </source>
</evidence>
<protein>
    <submittedName>
        <fullName evidence="6">Cysteine dioxygenase family protein</fullName>
    </submittedName>
</protein>
<organism evidence="6 7">
    <name type="scientific">Dyella flava</name>
    <dbReference type="NCBI Taxonomy" id="1920170"/>
    <lineage>
        <taxon>Bacteria</taxon>
        <taxon>Pseudomonadati</taxon>
        <taxon>Pseudomonadota</taxon>
        <taxon>Gammaproteobacteria</taxon>
        <taxon>Lysobacterales</taxon>
        <taxon>Rhodanobacteraceae</taxon>
        <taxon>Dyella</taxon>
    </lineage>
</organism>
<dbReference type="InterPro" id="IPR014710">
    <property type="entry name" value="RmlC-like_jellyroll"/>
</dbReference>
<dbReference type="EMBL" id="JADIKE010000038">
    <property type="protein sequence ID" value="MBM7127298.1"/>
    <property type="molecule type" value="Genomic_DNA"/>
</dbReference>
<accession>A0ABS2KAE7</accession>
<dbReference type="GO" id="GO:0051213">
    <property type="term" value="F:dioxygenase activity"/>
    <property type="evidence" value="ECO:0007669"/>
    <property type="project" value="UniProtKB-KW"/>
</dbReference>
<evidence type="ECO:0000256" key="4">
    <source>
        <dbReference type="ARBA" id="ARBA00023002"/>
    </source>
</evidence>
<keyword evidence="5" id="KW-0408">Iron</keyword>
<dbReference type="Pfam" id="PF05995">
    <property type="entry name" value="CDO_I"/>
    <property type="match status" value="1"/>
</dbReference>
<keyword evidence="4" id="KW-0560">Oxidoreductase</keyword>
<comment type="caution">
    <text evidence="6">The sequence shown here is derived from an EMBL/GenBank/DDBJ whole genome shotgun (WGS) entry which is preliminary data.</text>
</comment>
<dbReference type="InterPro" id="IPR011051">
    <property type="entry name" value="RmlC_Cupin_sf"/>
</dbReference>
<proteinExistence type="inferred from homology"/>
<dbReference type="PANTHER" id="PTHR12918">
    <property type="entry name" value="CYSTEINE DIOXYGENASE"/>
    <property type="match status" value="1"/>
</dbReference>
<keyword evidence="7" id="KW-1185">Reference proteome</keyword>
<dbReference type="Gene3D" id="2.60.120.10">
    <property type="entry name" value="Jelly Rolls"/>
    <property type="match status" value="1"/>
</dbReference>
<evidence type="ECO:0000313" key="6">
    <source>
        <dbReference type="EMBL" id="MBM7127298.1"/>
    </source>
</evidence>
<evidence type="ECO:0000256" key="3">
    <source>
        <dbReference type="ARBA" id="ARBA00022964"/>
    </source>
</evidence>
<dbReference type="Proteomes" id="UP001430149">
    <property type="component" value="Unassembled WGS sequence"/>
</dbReference>
<gene>
    <name evidence="6" type="ORF">ISP19_18140</name>
</gene>
<evidence type="ECO:0000256" key="2">
    <source>
        <dbReference type="ARBA" id="ARBA00022723"/>
    </source>
</evidence>
<dbReference type="CDD" id="cd10548">
    <property type="entry name" value="cupin_CDO"/>
    <property type="match status" value="1"/>
</dbReference>
<reference evidence="6" key="1">
    <citation type="submission" date="2020-10" db="EMBL/GenBank/DDBJ databases">
        <title>Phylogeny of dyella-like bacteria.</title>
        <authorList>
            <person name="Fu J."/>
        </authorList>
    </citation>
    <scope>NUCLEOTIDE SEQUENCE</scope>
    <source>
        <strain evidence="6">DHOC52</strain>
    </source>
</reference>
<dbReference type="RefSeq" id="WP_204683805.1">
    <property type="nucleotide sequence ID" value="NZ_BSNR01000019.1"/>
</dbReference>
<dbReference type="PANTHER" id="PTHR12918:SF1">
    <property type="entry name" value="CYSTEINE DIOXYGENASE TYPE 1"/>
    <property type="match status" value="1"/>
</dbReference>
<name>A0ABS2KAE7_9GAMM</name>
<keyword evidence="3 6" id="KW-0223">Dioxygenase</keyword>
<dbReference type="SUPFAM" id="SSF51182">
    <property type="entry name" value="RmlC-like cupins"/>
    <property type="match status" value="1"/>
</dbReference>